<sequence>ESGPVPGARALGAAVDGNTLSARADSNVVGAKGDIRHHNVVTSLAESGGVTLVNDHTVLVDAGRGVAIEHNVRHRGAGSIRLGLDSERLVVVDNLVVQDLHILDSRTSRDGSDRDTMAARTGVALEDDVGAL</sequence>
<organism evidence="1">
    <name type="scientific">Spongospora subterranea</name>
    <dbReference type="NCBI Taxonomy" id="70186"/>
    <lineage>
        <taxon>Eukaryota</taxon>
        <taxon>Sar</taxon>
        <taxon>Rhizaria</taxon>
        <taxon>Endomyxa</taxon>
        <taxon>Phytomyxea</taxon>
        <taxon>Plasmodiophorida</taxon>
        <taxon>Plasmodiophoridae</taxon>
        <taxon>Spongospora</taxon>
    </lineage>
</organism>
<proteinExistence type="predicted"/>
<evidence type="ECO:0000313" key="1">
    <source>
        <dbReference type="EMBL" id="CRZ02365.1"/>
    </source>
</evidence>
<feature type="non-terminal residue" evidence="1">
    <location>
        <position position="132"/>
    </location>
</feature>
<accession>A0A0H5QJU9</accession>
<protein>
    <submittedName>
        <fullName evidence="1">Uncharacterized protein</fullName>
    </submittedName>
</protein>
<dbReference type="EMBL" id="HACM01001923">
    <property type="protein sequence ID" value="CRZ02365.1"/>
    <property type="molecule type" value="Transcribed_RNA"/>
</dbReference>
<name>A0A0H5QJU9_9EUKA</name>
<dbReference type="AlphaFoldDB" id="A0A0H5QJU9"/>
<reference evidence="1" key="1">
    <citation type="submission" date="2015-04" db="EMBL/GenBank/DDBJ databases">
        <title>The genome sequence of the plant pathogenic Rhizarian Plasmodiophora brassicae reveals insights in its biotrophic life cycle and the origin of chitin synthesis.</title>
        <authorList>
            <person name="Schwelm A."/>
            <person name="Fogelqvist J."/>
            <person name="Knaust A."/>
            <person name="Julke S."/>
            <person name="Lilja T."/>
            <person name="Dhandapani V."/>
            <person name="Bonilla-Rosso G."/>
            <person name="Karlsson M."/>
            <person name="Shevchenko A."/>
            <person name="Choi S.R."/>
            <person name="Kim H.G."/>
            <person name="Park J.Y."/>
            <person name="Lim Y.P."/>
            <person name="Ludwig-Muller J."/>
            <person name="Dixelius C."/>
        </authorList>
    </citation>
    <scope>NUCLEOTIDE SEQUENCE</scope>
    <source>
        <tissue evidence="1">Potato root galls</tissue>
    </source>
</reference>
<feature type="non-terminal residue" evidence="1">
    <location>
        <position position="1"/>
    </location>
</feature>